<dbReference type="EMBL" id="JAWQEG010007107">
    <property type="protein sequence ID" value="KAK3853080.1"/>
    <property type="molecule type" value="Genomic_DNA"/>
</dbReference>
<accession>A0AAE1EJM7</accession>
<feature type="compositionally biased region" description="Polar residues" evidence="1">
    <location>
        <begin position="1"/>
        <end position="18"/>
    </location>
</feature>
<dbReference type="Proteomes" id="UP001286313">
    <property type="component" value="Unassembled WGS sequence"/>
</dbReference>
<evidence type="ECO:0000313" key="3">
    <source>
        <dbReference type="Proteomes" id="UP001286313"/>
    </source>
</evidence>
<feature type="compositionally biased region" description="Polar residues" evidence="1">
    <location>
        <begin position="81"/>
        <end position="92"/>
    </location>
</feature>
<name>A0AAE1EJM7_PETCI</name>
<keyword evidence="3" id="KW-1185">Reference proteome</keyword>
<dbReference type="AlphaFoldDB" id="A0AAE1EJM7"/>
<protein>
    <submittedName>
        <fullName evidence="2">Uncharacterized protein</fullName>
    </submittedName>
</protein>
<sequence length="92" mass="10297">MANNTTTSIPNPDTTISKPPTTIMTIPYPYHNHNPVLNPYPYHNHHPPPTTTTTTRRSPLPPRSLPSRSPALYHLPPYPPTTSCHSTQLTHI</sequence>
<feature type="region of interest" description="Disordered" evidence="1">
    <location>
        <begin position="1"/>
        <end position="20"/>
    </location>
</feature>
<gene>
    <name evidence="2" type="ORF">Pcinc_040361</name>
</gene>
<evidence type="ECO:0000256" key="1">
    <source>
        <dbReference type="SAM" id="MobiDB-lite"/>
    </source>
</evidence>
<reference evidence="2" key="1">
    <citation type="submission" date="2023-10" db="EMBL/GenBank/DDBJ databases">
        <title>Genome assemblies of two species of porcelain crab, Petrolisthes cinctipes and Petrolisthes manimaculis (Anomura: Porcellanidae).</title>
        <authorList>
            <person name="Angst P."/>
        </authorList>
    </citation>
    <scope>NUCLEOTIDE SEQUENCE</scope>
    <source>
        <strain evidence="2">PB745_01</strain>
        <tissue evidence="2">Gill</tissue>
    </source>
</reference>
<evidence type="ECO:0000313" key="2">
    <source>
        <dbReference type="EMBL" id="KAK3853080.1"/>
    </source>
</evidence>
<organism evidence="2 3">
    <name type="scientific">Petrolisthes cinctipes</name>
    <name type="common">Flat porcelain crab</name>
    <dbReference type="NCBI Taxonomy" id="88211"/>
    <lineage>
        <taxon>Eukaryota</taxon>
        <taxon>Metazoa</taxon>
        <taxon>Ecdysozoa</taxon>
        <taxon>Arthropoda</taxon>
        <taxon>Crustacea</taxon>
        <taxon>Multicrustacea</taxon>
        <taxon>Malacostraca</taxon>
        <taxon>Eumalacostraca</taxon>
        <taxon>Eucarida</taxon>
        <taxon>Decapoda</taxon>
        <taxon>Pleocyemata</taxon>
        <taxon>Anomura</taxon>
        <taxon>Galatheoidea</taxon>
        <taxon>Porcellanidae</taxon>
        <taxon>Petrolisthes</taxon>
    </lineage>
</organism>
<feature type="region of interest" description="Disordered" evidence="1">
    <location>
        <begin position="39"/>
        <end position="92"/>
    </location>
</feature>
<comment type="caution">
    <text evidence="2">The sequence shown here is derived from an EMBL/GenBank/DDBJ whole genome shotgun (WGS) entry which is preliminary data.</text>
</comment>
<proteinExistence type="predicted"/>